<gene>
    <name evidence="2" type="ORF">CGC50_08705</name>
</gene>
<dbReference type="PANTHER" id="PTHR23026:SF123">
    <property type="entry name" value="NAD(P)H NITROREDUCTASE RV3131-RELATED"/>
    <property type="match status" value="1"/>
</dbReference>
<dbReference type="EMBL" id="CP022386">
    <property type="protein sequence ID" value="ATA87234.1"/>
    <property type="molecule type" value="Genomic_DNA"/>
</dbReference>
<dbReference type="GO" id="GO:0016491">
    <property type="term" value="F:oxidoreductase activity"/>
    <property type="evidence" value="ECO:0007669"/>
    <property type="project" value="InterPro"/>
</dbReference>
<feature type="signal peptide" evidence="1">
    <location>
        <begin position="1"/>
        <end position="21"/>
    </location>
</feature>
<evidence type="ECO:0000256" key="1">
    <source>
        <dbReference type="SAM" id="SignalP"/>
    </source>
</evidence>
<dbReference type="OrthoDB" id="5149792at2"/>
<proteinExistence type="predicted"/>
<dbReference type="Gene3D" id="3.40.109.30">
    <property type="entry name" value="putative nitroreductase (tm1586), domain 2"/>
    <property type="match status" value="1"/>
</dbReference>
<dbReference type="SUPFAM" id="SSF55469">
    <property type="entry name" value="FMN-dependent nitroreductase-like"/>
    <property type="match status" value="2"/>
</dbReference>
<name>A0A250FQ72_9FLAO</name>
<dbReference type="KEGG" id="cgh:CGC50_08705"/>
<dbReference type="Proteomes" id="UP000217250">
    <property type="component" value="Chromosome"/>
</dbReference>
<sequence>MNFKMLSITFMMALVALKGRAQDSDYMTLIKAATQAPSGHNSQPWWFETFDHSIVISPNFEKALPAVDSQHRELFISLGCALENLCTKASELHYQTQVSLSEEGVITVELHKSNTVVPDPLAAFIEKRQTNRSEYEDRRIDPALLQSLIDKVYEGLSPLEGAGKFHVFAKDTPLFERFTQAVLQGNTVQMSDPAFKNELLSWIRFNKKHSESTHDGLSYAVLGAPNLPRWVTEPIVRGSLKAKTQNKTDLKKIQSSSYMVLLTTEGNDIRTWIQAGRTLERFLLLLTQAGIAHAYLNQPCEVPEINLTLRENFPKENLYPQILLRIGYAKPVAYSKRKDIKEVMVND</sequence>
<reference evidence="3" key="1">
    <citation type="submission" date="2017-06" db="EMBL/GenBank/DDBJ databases">
        <title>Capnocytophaga spp. assemblies.</title>
        <authorList>
            <person name="Gulvik C.A."/>
        </authorList>
    </citation>
    <scope>NUCLEOTIDE SEQUENCE [LARGE SCALE GENOMIC DNA]</scope>
    <source>
        <strain evidence="3">H1496</strain>
    </source>
</reference>
<organism evidence="2 3">
    <name type="scientific">Capnocytophaga gingivalis</name>
    <dbReference type="NCBI Taxonomy" id="1017"/>
    <lineage>
        <taxon>Bacteria</taxon>
        <taxon>Pseudomonadati</taxon>
        <taxon>Bacteroidota</taxon>
        <taxon>Flavobacteriia</taxon>
        <taxon>Flavobacteriales</taxon>
        <taxon>Flavobacteriaceae</taxon>
        <taxon>Capnocytophaga</taxon>
    </lineage>
</organism>
<protein>
    <submittedName>
        <fullName evidence="2">Nitroreductase</fullName>
    </submittedName>
</protein>
<dbReference type="AlphaFoldDB" id="A0A250FQ72"/>
<dbReference type="NCBIfam" id="NF047509">
    <property type="entry name" value="Rv3131_FMN_oxido"/>
    <property type="match status" value="1"/>
</dbReference>
<keyword evidence="1" id="KW-0732">Signal</keyword>
<feature type="chain" id="PRO_5012535431" evidence="1">
    <location>
        <begin position="22"/>
        <end position="347"/>
    </location>
</feature>
<dbReference type="InterPro" id="IPR050627">
    <property type="entry name" value="Nitroreductase/BluB"/>
</dbReference>
<evidence type="ECO:0000313" key="3">
    <source>
        <dbReference type="Proteomes" id="UP000217250"/>
    </source>
</evidence>
<dbReference type="GeneID" id="84808632"/>
<evidence type="ECO:0000313" key="2">
    <source>
        <dbReference type="EMBL" id="ATA87234.1"/>
    </source>
</evidence>
<dbReference type="Gene3D" id="3.40.109.10">
    <property type="entry name" value="NADH Oxidase"/>
    <property type="match status" value="1"/>
</dbReference>
<dbReference type="RefSeq" id="WP_095910512.1">
    <property type="nucleotide sequence ID" value="NZ_CP022386.1"/>
</dbReference>
<dbReference type="PANTHER" id="PTHR23026">
    <property type="entry name" value="NADPH NITROREDUCTASE"/>
    <property type="match status" value="1"/>
</dbReference>
<accession>A0A250FQ72</accession>
<dbReference type="InterPro" id="IPR000415">
    <property type="entry name" value="Nitroreductase-like"/>
</dbReference>